<evidence type="ECO:0000313" key="8">
    <source>
        <dbReference type="EMBL" id="SDY44642.1"/>
    </source>
</evidence>
<dbReference type="OrthoDB" id="9803965at2"/>
<keyword evidence="3 5" id="KW-0687">Ribonucleoprotein</keyword>
<reference evidence="8 9" key="1">
    <citation type="submission" date="2016-10" db="EMBL/GenBank/DDBJ databases">
        <authorList>
            <person name="de Groot N.N."/>
        </authorList>
    </citation>
    <scope>NUCLEOTIDE SEQUENCE [LARGE SCALE GENOMIC DNA]</scope>
    <source>
        <strain evidence="8 9">CGMCC 4.3491</strain>
    </source>
</reference>
<dbReference type="EMBL" id="FNPZ01000001">
    <property type="protein sequence ID" value="SDY44642.1"/>
    <property type="molecule type" value="Genomic_DNA"/>
</dbReference>
<dbReference type="HAMAP" id="MF_00532_B">
    <property type="entry name" value="Ribosomal_uS9_B"/>
    <property type="match status" value="1"/>
</dbReference>
<evidence type="ECO:0000256" key="1">
    <source>
        <dbReference type="ARBA" id="ARBA00005251"/>
    </source>
</evidence>
<dbReference type="NCBIfam" id="NF001099">
    <property type="entry name" value="PRK00132.1"/>
    <property type="match status" value="1"/>
</dbReference>
<dbReference type="GO" id="GO:0003735">
    <property type="term" value="F:structural constituent of ribosome"/>
    <property type="evidence" value="ECO:0007669"/>
    <property type="project" value="InterPro"/>
</dbReference>
<dbReference type="GO" id="GO:0005737">
    <property type="term" value="C:cytoplasm"/>
    <property type="evidence" value="ECO:0007669"/>
    <property type="project" value="UniProtKB-ARBA"/>
</dbReference>
<keyword evidence="9" id="KW-1185">Reference proteome</keyword>
<accession>A0A1H3JXH4</accession>
<keyword evidence="2 5" id="KW-0689">Ribosomal protein</keyword>
<dbReference type="PROSITE" id="PS00360">
    <property type="entry name" value="RIBOSOMAL_S9"/>
    <property type="match status" value="1"/>
</dbReference>
<dbReference type="FunFam" id="3.30.230.10:FF:000001">
    <property type="entry name" value="30S ribosomal protein S9"/>
    <property type="match status" value="1"/>
</dbReference>
<evidence type="ECO:0000313" key="9">
    <source>
        <dbReference type="Proteomes" id="UP000198891"/>
    </source>
</evidence>
<dbReference type="GO" id="GO:0015935">
    <property type="term" value="C:small ribosomal subunit"/>
    <property type="evidence" value="ECO:0007669"/>
    <property type="project" value="UniProtKB-ARBA"/>
</dbReference>
<evidence type="ECO:0000256" key="5">
    <source>
        <dbReference type="HAMAP-Rule" id="MF_00532"/>
    </source>
</evidence>
<dbReference type="SUPFAM" id="SSF54211">
    <property type="entry name" value="Ribosomal protein S5 domain 2-like"/>
    <property type="match status" value="1"/>
</dbReference>
<protein>
    <recommendedName>
        <fullName evidence="4 5">Small ribosomal subunit protein uS9</fullName>
    </recommendedName>
</protein>
<dbReference type="GO" id="GO:0006412">
    <property type="term" value="P:translation"/>
    <property type="evidence" value="ECO:0007669"/>
    <property type="project" value="UniProtKB-UniRule"/>
</dbReference>
<dbReference type="GO" id="GO:0003723">
    <property type="term" value="F:RNA binding"/>
    <property type="evidence" value="ECO:0007669"/>
    <property type="project" value="TreeGrafter"/>
</dbReference>
<comment type="similarity">
    <text evidence="1 5 6">Belongs to the universal ribosomal protein uS9 family.</text>
</comment>
<dbReference type="PANTHER" id="PTHR21569">
    <property type="entry name" value="RIBOSOMAL PROTEIN S9"/>
    <property type="match status" value="1"/>
</dbReference>
<dbReference type="InterPro" id="IPR000754">
    <property type="entry name" value="Ribosomal_uS9"/>
</dbReference>
<dbReference type="InterPro" id="IPR023035">
    <property type="entry name" value="Ribosomal_uS9_bac/plastid"/>
</dbReference>
<dbReference type="Gene3D" id="3.30.230.10">
    <property type="match status" value="1"/>
</dbReference>
<dbReference type="RefSeq" id="WP_092547898.1">
    <property type="nucleotide sequence ID" value="NZ_FNPZ01000001.1"/>
</dbReference>
<feature type="region of interest" description="Disordered" evidence="7">
    <location>
        <begin position="1"/>
        <end position="25"/>
    </location>
</feature>
<dbReference type="PANTHER" id="PTHR21569:SF1">
    <property type="entry name" value="SMALL RIBOSOMAL SUBUNIT PROTEIN US9M"/>
    <property type="match status" value="1"/>
</dbReference>
<sequence>MAKIADQIDVAPESYSTETPADEAPRAPRAVLNVSGAAVGRRKQAIARVRLVPGGGTLTVNGREFADYFPNKLHQQLITDPFKVLDLIGSYDVVAKITGGGPSGQAGALRLAIARALNEIDRENNRPNLKKAGFLSRDSRVIERKKAGLKKARKASQFSKR</sequence>
<dbReference type="AlphaFoldDB" id="A0A1H3JXH4"/>
<evidence type="ECO:0000256" key="6">
    <source>
        <dbReference type="RuleBase" id="RU003815"/>
    </source>
</evidence>
<dbReference type="InterPro" id="IPR020574">
    <property type="entry name" value="Ribosomal_uS9_CS"/>
</dbReference>
<evidence type="ECO:0000256" key="3">
    <source>
        <dbReference type="ARBA" id="ARBA00023274"/>
    </source>
</evidence>
<dbReference type="Pfam" id="PF00380">
    <property type="entry name" value="Ribosomal_S9"/>
    <property type="match status" value="1"/>
</dbReference>
<proteinExistence type="inferred from homology"/>
<name>A0A1H3JXH4_9MICO</name>
<organism evidence="8 9">
    <name type="scientific">Herbiconiux ginsengi</name>
    <dbReference type="NCBI Taxonomy" id="381665"/>
    <lineage>
        <taxon>Bacteria</taxon>
        <taxon>Bacillati</taxon>
        <taxon>Actinomycetota</taxon>
        <taxon>Actinomycetes</taxon>
        <taxon>Micrococcales</taxon>
        <taxon>Microbacteriaceae</taxon>
        <taxon>Herbiconiux</taxon>
    </lineage>
</organism>
<dbReference type="InterPro" id="IPR020568">
    <property type="entry name" value="Ribosomal_Su5_D2-typ_SF"/>
</dbReference>
<evidence type="ECO:0000256" key="7">
    <source>
        <dbReference type="SAM" id="MobiDB-lite"/>
    </source>
</evidence>
<dbReference type="InterPro" id="IPR014721">
    <property type="entry name" value="Ribsml_uS5_D2-typ_fold_subgr"/>
</dbReference>
<dbReference type="Proteomes" id="UP000198891">
    <property type="component" value="Unassembled WGS sequence"/>
</dbReference>
<dbReference type="STRING" id="381665.SAMN05216554_0348"/>
<gene>
    <name evidence="5" type="primary">rpsI</name>
    <name evidence="8" type="ORF">SAMN05216554_0348</name>
</gene>
<evidence type="ECO:0000256" key="2">
    <source>
        <dbReference type="ARBA" id="ARBA00022980"/>
    </source>
</evidence>
<evidence type="ECO:0000256" key="4">
    <source>
        <dbReference type="ARBA" id="ARBA00035259"/>
    </source>
</evidence>